<dbReference type="InterPro" id="IPR000086">
    <property type="entry name" value="NUDIX_hydrolase_dom"/>
</dbReference>
<reference evidence="3" key="1">
    <citation type="submission" date="2022-05" db="EMBL/GenBank/DDBJ databases">
        <authorList>
            <person name="Jo J.-H."/>
            <person name="Im W.-T."/>
        </authorList>
    </citation>
    <scope>NUCLEOTIDE SEQUENCE</scope>
    <source>
        <strain evidence="3">SE158</strain>
    </source>
</reference>
<dbReference type="SUPFAM" id="SSF55811">
    <property type="entry name" value="Nudix"/>
    <property type="match status" value="1"/>
</dbReference>
<evidence type="ECO:0000313" key="4">
    <source>
        <dbReference type="Proteomes" id="UP001165363"/>
    </source>
</evidence>
<feature type="domain" description="Nudix hydrolase" evidence="2">
    <location>
        <begin position="39"/>
        <end position="168"/>
    </location>
</feature>
<keyword evidence="1 3" id="KW-0378">Hydrolase</keyword>
<sequence>MAVRPAQDDRIQEPPEVQWAGKYIRIVKRGGWEYVERCSGMSAVVILAETDGKIILIEQSRVPLGGRTCLELPAGLVGDEDDKGVEETAVKELEEETGYTAERIERLGFFYSSPGMVAEGFDLVRAHGVRPCGTPTEFGIETHLVERDKVAEFVEQRRAAGVAIDVKLLLLLASSIL</sequence>
<dbReference type="Gene3D" id="3.90.79.10">
    <property type="entry name" value="Nucleoside Triphosphate Pyrophosphohydrolase"/>
    <property type="match status" value="1"/>
</dbReference>
<proteinExistence type="predicted"/>
<dbReference type="PANTHER" id="PTHR11839:SF1">
    <property type="entry name" value="ADP-SUGAR PYROPHOSPHATASE"/>
    <property type="match status" value="1"/>
</dbReference>
<name>A0ABT0RKP6_9SPHN</name>
<gene>
    <name evidence="3" type="ORF">LZ536_04240</name>
</gene>
<dbReference type="PROSITE" id="PS51462">
    <property type="entry name" value="NUDIX"/>
    <property type="match status" value="1"/>
</dbReference>
<keyword evidence="4" id="KW-1185">Reference proteome</keyword>
<dbReference type="Proteomes" id="UP001165363">
    <property type="component" value="Unassembled WGS sequence"/>
</dbReference>
<protein>
    <submittedName>
        <fullName evidence="3">NUDIX hydrolase</fullName>
    </submittedName>
</protein>
<dbReference type="InterPro" id="IPR015797">
    <property type="entry name" value="NUDIX_hydrolase-like_dom_sf"/>
</dbReference>
<dbReference type="GO" id="GO:0016787">
    <property type="term" value="F:hydrolase activity"/>
    <property type="evidence" value="ECO:0007669"/>
    <property type="project" value="UniProtKB-KW"/>
</dbReference>
<organism evidence="3 4">
    <name type="scientific">Sphingomonas alba</name>
    <dbReference type="NCBI Taxonomy" id="2908208"/>
    <lineage>
        <taxon>Bacteria</taxon>
        <taxon>Pseudomonadati</taxon>
        <taxon>Pseudomonadota</taxon>
        <taxon>Alphaproteobacteria</taxon>
        <taxon>Sphingomonadales</taxon>
        <taxon>Sphingomonadaceae</taxon>
        <taxon>Sphingomonas</taxon>
    </lineage>
</organism>
<evidence type="ECO:0000313" key="3">
    <source>
        <dbReference type="EMBL" id="MCL6683115.1"/>
    </source>
</evidence>
<dbReference type="CDD" id="cd03424">
    <property type="entry name" value="NUDIX_ADPRase_Nudt5_UGPPase_Nudt14"/>
    <property type="match status" value="1"/>
</dbReference>
<dbReference type="PANTHER" id="PTHR11839">
    <property type="entry name" value="UDP/ADP-SUGAR PYROPHOSPHATASE"/>
    <property type="match status" value="1"/>
</dbReference>
<accession>A0ABT0RKP6</accession>
<dbReference type="Pfam" id="PF00293">
    <property type="entry name" value="NUDIX"/>
    <property type="match status" value="1"/>
</dbReference>
<evidence type="ECO:0000256" key="1">
    <source>
        <dbReference type="ARBA" id="ARBA00022801"/>
    </source>
</evidence>
<dbReference type="RefSeq" id="WP_249847058.1">
    <property type="nucleotide sequence ID" value="NZ_JAMGBD010000001.1"/>
</dbReference>
<evidence type="ECO:0000259" key="2">
    <source>
        <dbReference type="PROSITE" id="PS51462"/>
    </source>
</evidence>
<dbReference type="EMBL" id="JAMGBD010000001">
    <property type="protein sequence ID" value="MCL6683115.1"/>
    <property type="molecule type" value="Genomic_DNA"/>
</dbReference>
<comment type="caution">
    <text evidence="3">The sequence shown here is derived from an EMBL/GenBank/DDBJ whole genome shotgun (WGS) entry which is preliminary data.</text>
</comment>